<protein>
    <submittedName>
        <fullName evidence="1">Uncharacterized protein</fullName>
    </submittedName>
</protein>
<proteinExistence type="predicted"/>
<evidence type="ECO:0000313" key="1">
    <source>
        <dbReference type="EMBL" id="MBB4951780.1"/>
    </source>
</evidence>
<keyword evidence="2" id="KW-1185">Reference proteome</keyword>
<accession>A0A7W7WM56</accession>
<dbReference type="AlphaFoldDB" id="A0A7W7WM56"/>
<sequence>MEQELAKRFDPLPGRVGHVAGIESLTLDGRRYYFGFDFTSDLVVSPLIDAPAAMAAFAAEHLRQTDGRHGEAYWADLVADAAATSELVWEEADREFTTRGLRADLPKLGSHLLYLLDAVSEWDGSFALPPDAQQAYARLGFDENALAKGIGACLQAILEDGADGRPDERAVVRCYLTSAKLLPGNWTLLFAPLAEALAGHE</sequence>
<organism evidence="1 2">
    <name type="scientific">Kitasatospora gansuensis</name>
    <dbReference type="NCBI Taxonomy" id="258050"/>
    <lineage>
        <taxon>Bacteria</taxon>
        <taxon>Bacillati</taxon>
        <taxon>Actinomycetota</taxon>
        <taxon>Actinomycetes</taxon>
        <taxon>Kitasatosporales</taxon>
        <taxon>Streptomycetaceae</taxon>
        <taxon>Kitasatospora</taxon>
    </lineage>
</organism>
<dbReference type="EMBL" id="JACHJR010000001">
    <property type="protein sequence ID" value="MBB4951780.1"/>
    <property type="molecule type" value="Genomic_DNA"/>
</dbReference>
<dbReference type="Proteomes" id="UP000573327">
    <property type="component" value="Unassembled WGS sequence"/>
</dbReference>
<dbReference type="RefSeq" id="WP_184923982.1">
    <property type="nucleotide sequence ID" value="NZ_JACHJR010000001.1"/>
</dbReference>
<gene>
    <name evidence="1" type="ORF">F4556_007315</name>
</gene>
<name>A0A7W7WM56_9ACTN</name>
<comment type="caution">
    <text evidence="1">The sequence shown here is derived from an EMBL/GenBank/DDBJ whole genome shotgun (WGS) entry which is preliminary data.</text>
</comment>
<evidence type="ECO:0000313" key="2">
    <source>
        <dbReference type="Proteomes" id="UP000573327"/>
    </source>
</evidence>
<reference evidence="1 2" key="1">
    <citation type="submission" date="2020-08" db="EMBL/GenBank/DDBJ databases">
        <title>Sequencing the genomes of 1000 actinobacteria strains.</title>
        <authorList>
            <person name="Klenk H.-P."/>
        </authorList>
    </citation>
    <scope>NUCLEOTIDE SEQUENCE [LARGE SCALE GENOMIC DNA]</scope>
    <source>
        <strain evidence="1 2">DSM 44786</strain>
    </source>
</reference>